<dbReference type="Pfam" id="PF12833">
    <property type="entry name" value="HTH_18"/>
    <property type="match status" value="1"/>
</dbReference>
<dbReference type="PANTHER" id="PTHR43280">
    <property type="entry name" value="ARAC-FAMILY TRANSCRIPTIONAL REGULATOR"/>
    <property type="match status" value="1"/>
</dbReference>
<keyword evidence="1" id="KW-0805">Transcription regulation</keyword>
<evidence type="ECO:0000313" key="6">
    <source>
        <dbReference type="Proteomes" id="UP000824150"/>
    </source>
</evidence>
<evidence type="ECO:0000313" key="5">
    <source>
        <dbReference type="EMBL" id="MBU3826137.1"/>
    </source>
</evidence>
<dbReference type="SUPFAM" id="SSF46689">
    <property type="entry name" value="Homeodomain-like"/>
    <property type="match status" value="2"/>
</dbReference>
<gene>
    <name evidence="5" type="ORF">IAA31_01385</name>
</gene>
<keyword evidence="2" id="KW-0238">DNA-binding</keyword>
<evidence type="ECO:0000256" key="3">
    <source>
        <dbReference type="ARBA" id="ARBA00023163"/>
    </source>
</evidence>
<dbReference type="GO" id="GO:0043565">
    <property type="term" value="F:sequence-specific DNA binding"/>
    <property type="evidence" value="ECO:0007669"/>
    <property type="project" value="InterPro"/>
</dbReference>
<dbReference type="Gene3D" id="1.10.10.60">
    <property type="entry name" value="Homeodomain-like"/>
    <property type="match status" value="2"/>
</dbReference>
<dbReference type="EMBL" id="JAHLFG010000015">
    <property type="protein sequence ID" value="MBU3826137.1"/>
    <property type="molecule type" value="Genomic_DNA"/>
</dbReference>
<accession>A0A9E2KNF3</accession>
<dbReference type="AlphaFoldDB" id="A0A9E2KNF3"/>
<feature type="domain" description="HTH araC/xylS-type" evidence="4">
    <location>
        <begin position="302"/>
        <end position="400"/>
    </location>
</feature>
<dbReference type="InterPro" id="IPR018062">
    <property type="entry name" value="HTH_AraC-typ_CS"/>
</dbReference>
<evidence type="ECO:0000259" key="4">
    <source>
        <dbReference type="PROSITE" id="PS01124"/>
    </source>
</evidence>
<sequence>MSADFPAPLSFGLTLLAYLCPLPYHVFKADNHYLEKFDSNDPDSWNVLKTDYHFRKEMLTTIRSQKLTLFCGESPVIYAGVLCHDGICLIIGPVCMTKPDQHFAKLYALKHNADSCALSYCDPARLAAAALLIYYGVTGRMQTVNELLDAHFLSEEVVQQTQKRIANVFASHFLANRPHNPVSLELNIRRAIRAGSVQAVKEALNSPYAAMRGTLAKHPLRSAQNLAIVDVTIATREAIDSGLSVEELYVLSDAYILQIEDCRYPAECTALARACAIKCAQLVAAQNALKSPNGNNSSLIVNRACAYIDRHVYERLNVMAMAEELKISMGYLSRLFKEGTGQTLVEYARKRKIELAATLLKDSDKSLSDIAQLLGFSSQSHFGAAFVREMKISPHQYRVQHKH</sequence>
<protein>
    <submittedName>
        <fullName evidence="5">AraC family transcriptional regulator</fullName>
    </submittedName>
</protein>
<dbReference type="PROSITE" id="PS00041">
    <property type="entry name" value="HTH_ARAC_FAMILY_1"/>
    <property type="match status" value="1"/>
</dbReference>
<dbReference type="PROSITE" id="PS01124">
    <property type="entry name" value="HTH_ARAC_FAMILY_2"/>
    <property type="match status" value="1"/>
</dbReference>
<reference evidence="5" key="1">
    <citation type="journal article" date="2021" name="PeerJ">
        <title>Extensive microbial diversity within the chicken gut microbiome revealed by metagenomics and culture.</title>
        <authorList>
            <person name="Gilroy R."/>
            <person name="Ravi A."/>
            <person name="Getino M."/>
            <person name="Pursley I."/>
            <person name="Horton D.L."/>
            <person name="Alikhan N.F."/>
            <person name="Baker D."/>
            <person name="Gharbi K."/>
            <person name="Hall N."/>
            <person name="Watson M."/>
            <person name="Adriaenssens E.M."/>
            <person name="Foster-Nyarko E."/>
            <person name="Jarju S."/>
            <person name="Secka A."/>
            <person name="Antonio M."/>
            <person name="Oren A."/>
            <person name="Chaudhuri R.R."/>
            <person name="La Ragione R."/>
            <person name="Hildebrand F."/>
            <person name="Pallen M.J."/>
        </authorList>
    </citation>
    <scope>NUCLEOTIDE SEQUENCE</scope>
    <source>
        <strain evidence="5">687</strain>
    </source>
</reference>
<evidence type="ECO:0000256" key="2">
    <source>
        <dbReference type="ARBA" id="ARBA00023125"/>
    </source>
</evidence>
<reference evidence="5" key="2">
    <citation type="submission" date="2021-04" db="EMBL/GenBank/DDBJ databases">
        <authorList>
            <person name="Gilroy R."/>
        </authorList>
    </citation>
    <scope>NUCLEOTIDE SEQUENCE</scope>
    <source>
        <strain evidence="5">687</strain>
    </source>
</reference>
<keyword evidence="3" id="KW-0804">Transcription</keyword>
<comment type="caution">
    <text evidence="5">The sequence shown here is derived from an EMBL/GenBank/DDBJ whole genome shotgun (WGS) entry which is preliminary data.</text>
</comment>
<organism evidence="5 6">
    <name type="scientific">Candidatus Anaerobiospirillum merdipullorum</name>
    <dbReference type="NCBI Taxonomy" id="2838450"/>
    <lineage>
        <taxon>Bacteria</taxon>
        <taxon>Pseudomonadati</taxon>
        <taxon>Pseudomonadota</taxon>
        <taxon>Gammaproteobacteria</taxon>
        <taxon>Aeromonadales</taxon>
        <taxon>Succinivibrionaceae</taxon>
        <taxon>Anaerobiospirillum</taxon>
    </lineage>
</organism>
<dbReference type="InterPro" id="IPR009057">
    <property type="entry name" value="Homeodomain-like_sf"/>
</dbReference>
<dbReference type="Proteomes" id="UP000824150">
    <property type="component" value="Unassembled WGS sequence"/>
</dbReference>
<evidence type="ECO:0000256" key="1">
    <source>
        <dbReference type="ARBA" id="ARBA00023015"/>
    </source>
</evidence>
<proteinExistence type="predicted"/>
<dbReference type="SMART" id="SM00342">
    <property type="entry name" value="HTH_ARAC"/>
    <property type="match status" value="1"/>
</dbReference>
<dbReference type="InterPro" id="IPR018060">
    <property type="entry name" value="HTH_AraC"/>
</dbReference>
<name>A0A9E2KNF3_9GAMM</name>
<dbReference type="PANTHER" id="PTHR43280:SF2">
    <property type="entry name" value="HTH-TYPE TRANSCRIPTIONAL REGULATOR EXSA"/>
    <property type="match status" value="1"/>
</dbReference>
<dbReference type="GO" id="GO:0003700">
    <property type="term" value="F:DNA-binding transcription factor activity"/>
    <property type="evidence" value="ECO:0007669"/>
    <property type="project" value="InterPro"/>
</dbReference>